<dbReference type="AlphaFoldDB" id="A0A6A6WH20"/>
<accession>A0A6A6WH20</accession>
<sequence>MPSRAEVVTMECRETKHVVTKWSRVTSQAHEALFTSTVNWARALYLSLQESSLMNCPSACQAKIYIYHTRHGNRETPLSSKQPTLTNPPKSIRSTAANAIAEPMFPTQFNSCRSLQDVDVTEGDWHVDVQAGGGGAGLVTAAVVDTANLLAAGRCEQAGKETGERDESVTGTAGELTGGAGVVVVAAVVVALGGVLGLIVLGLVVLRLLGVKRKVGGGVLRVDWKTRGTGEVWETRGAWEVGETALGERRDTDARAAGRVNWELVGQSLGADEAEEDGWHEETHFGDWV</sequence>
<reference evidence="2" key="1">
    <citation type="journal article" date="2020" name="Stud. Mycol.">
        <title>101 Dothideomycetes genomes: a test case for predicting lifestyles and emergence of pathogens.</title>
        <authorList>
            <person name="Haridas S."/>
            <person name="Albert R."/>
            <person name="Binder M."/>
            <person name="Bloem J."/>
            <person name="Labutti K."/>
            <person name="Salamov A."/>
            <person name="Andreopoulos B."/>
            <person name="Baker S."/>
            <person name="Barry K."/>
            <person name="Bills G."/>
            <person name="Bluhm B."/>
            <person name="Cannon C."/>
            <person name="Castanera R."/>
            <person name="Culley D."/>
            <person name="Daum C."/>
            <person name="Ezra D."/>
            <person name="Gonzalez J."/>
            <person name="Henrissat B."/>
            <person name="Kuo A."/>
            <person name="Liang C."/>
            <person name="Lipzen A."/>
            <person name="Lutzoni F."/>
            <person name="Magnuson J."/>
            <person name="Mondo S."/>
            <person name="Nolan M."/>
            <person name="Ohm R."/>
            <person name="Pangilinan J."/>
            <person name="Park H.-J."/>
            <person name="Ramirez L."/>
            <person name="Alfaro M."/>
            <person name="Sun H."/>
            <person name="Tritt A."/>
            <person name="Yoshinaga Y."/>
            <person name="Zwiers L.-H."/>
            <person name="Turgeon B."/>
            <person name="Goodwin S."/>
            <person name="Spatafora J."/>
            <person name="Crous P."/>
            <person name="Grigoriev I."/>
        </authorList>
    </citation>
    <scope>NUCLEOTIDE SEQUENCE</scope>
    <source>
        <strain evidence="2">CBS 121739</strain>
    </source>
</reference>
<keyword evidence="3" id="KW-1185">Reference proteome</keyword>
<gene>
    <name evidence="2" type="ORF">EJ05DRAFT_535376</name>
</gene>
<dbReference type="Proteomes" id="UP000799437">
    <property type="component" value="Unassembled WGS sequence"/>
</dbReference>
<keyword evidence="1" id="KW-0472">Membrane</keyword>
<keyword evidence="1" id="KW-0812">Transmembrane</keyword>
<dbReference type="EMBL" id="ML996566">
    <property type="protein sequence ID" value="KAF2762098.1"/>
    <property type="molecule type" value="Genomic_DNA"/>
</dbReference>
<evidence type="ECO:0000313" key="3">
    <source>
        <dbReference type="Proteomes" id="UP000799437"/>
    </source>
</evidence>
<dbReference type="RefSeq" id="XP_033604549.1">
    <property type="nucleotide sequence ID" value="XM_033749244.1"/>
</dbReference>
<organism evidence="2 3">
    <name type="scientific">Pseudovirgaria hyperparasitica</name>
    <dbReference type="NCBI Taxonomy" id="470096"/>
    <lineage>
        <taxon>Eukaryota</taxon>
        <taxon>Fungi</taxon>
        <taxon>Dikarya</taxon>
        <taxon>Ascomycota</taxon>
        <taxon>Pezizomycotina</taxon>
        <taxon>Dothideomycetes</taxon>
        <taxon>Dothideomycetes incertae sedis</taxon>
        <taxon>Acrospermales</taxon>
        <taxon>Acrospermaceae</taxon>
        <taxon>Pseudovirgaria</taxon>
    </lineage>
</organism>
<keyword evidence="1" id="KW-1133">Transmembrane helix</keyword>
<name>A0A6A6WH20_9PEZI</name>
<protein>
    <submittedName>
        <fullName evidence="2">Uncharacterized protein</fullName>
    </submittedName>
</protein>
<evidence type="ECO:0000256" key="1">
    <source>
        <dbReference type="SAM" id="Phobius"/>
    </source>
</evidence>
<feature type="transmembrane region" description="Helical" evidence="1">
    <location>
        <begin position="182"/>
        <end position="206"/>
    </location>
</feature>
<proteinExistence type="predicted"/>
<dbReference type="GeneID" id="54490298"/>
<evidence type="ECO:0000313" key="2">
    <source>
        <dbReference type="EMBL" id="KAF2762098.1"/>
    </source>
</evidence>